<organism evidence="1">
    <name type="scientific">marine sediment metagenome</name>
    <dbReference type="NCBI Taxonomy" id="412755"/>
    <lineage>
        <taxon>unclassified sequences</taxon>
        <taxon>metagenomes</taxon>
        <taxon>ecological metagenomes</taxon>
    </lineage>
</organism>
<comment type="caution">
    <text evidence="1">The sequence shown here is derived from an EMBL/GenBank/DDBJ whole genome shotgun (WGS) entry which is preliminary data.</text>
</comment>
<name>A0A0F9R2V3_9ZZZZ</name>
<sequence>HVNQVEKAISCFIEGFTCGQAVLSTYGTQFGLDRQLALKLATGLGGGLACLGKTCGAVNGALMVIGLKFGRSKLEDIEAKEETYKVTQDFIKRFETINDSIICRDLLGCDISSIEGMNYAEKNDLFKVRCPQFVEDSSKILETIL</sequence>
<dbReference type="InterPro" id="IPR010181">
    <property type="entry name" value="CGCAxxGCC_motif"/>
</dbReference>
<dbReference type="EMBL" id="LAZR01001505">
    <property type="protein sequence ID" value="KKN43527.1"/>
    <property type="molecule type" value="Genomic_DNA"/>
</dbReference>
<feature type="non-terminal residue" evidence="1">
    <location>
        <position position="1"/>
    </location>
</feature>
<protein>
    <recommendedName>
        <fullName evidence="2">C_GCAxxG_C_C family protein</fullName>
    </recommendedName>
</protein>
<gene>
    <name evidence="1" type="ORF">LCGC14_0702190</name>
</gene>
<accession>A0A0F9R2V3</accession>
<evidence type="ECO:0008006" key="2">
    <source>
        <dbReference type="Google" id="ProtNLM"/>
    </source>
</evidence>
<reference evidence="1" key="1">
    <citation type="journal article" date="2015" name="Nature">
        <title>Complex archaea that bridge the gap between prokaryotes and eukaryotes.</title>
        <authorList>
            <person name="Spang A."/>
            <person name="Saw J.H."/>
            <person name="Jorgensen S.L."/>
            <person name="Zaremba-Niedzwiedzka K."/>
            <person name="Martijn J."/>
            <person name="Lind A.E."/>
            <person name="van Eijk R."/>
            <person name="Schleper C."/>
            <person name="Guy L."/>
            <person name="Ettema T.J."/>
        </authorList>
    </citation>
    <scope>NUCLEOTIDE SEQUENCE</scope>
</reference>
<evidence type="ECO:0000313" key="1">
    <source>
        <dbReference type="EMBL" id="KKN43527.1"/>
    </source>
</evidence>
<dbReference type="NCBIfam" id="TIGR01909">
    <property type="entry name" value="C_GCAxxG_C_C"/>
    <property type="match status" value="1"/>
</dbReference>
<dbReference type="AlphaFoldDB" id="A0A0F9R2V3"/>
<proteinExistence type="predicted"/>
<dbReference type="Pfam" id="PF09719">
    <property type="entry name" value="C_GCAxxG_C_C"/>
    <property type="match status" value="1"/>
</dbReference>